<organism evidence="2 3">
    <name type="scientific">Ameca splendens</name>
    <dbReference type="NCBI Taxonomy" id="208324"/>
    <lineage>
        <taxon>Eukaryota</taxon>
        <taxon>Metazoa</taxon>
        <taxon>Chordata</taxon>
        <taxon>Craniata</taxon>
        <taxon>Vertebrata</taxon>
        <taxon>Euteleostomi</taxon>
        <taxon>Actinopterygii</taxon>
        <taxon>Neopterygii</taxon>
        <taxon>Teleostei</taxon>
        <taxon>Neoteleostei</taxon>
        <taxon>Acanthomorphata</taxon>
        <taxon>Ovalentaria</taxon>
        <taxon>Atherinomorphae</taxon>
        <taxon>Cyprinodontiformes</taxon>
        <taxon>Goodeidae</taxon>
        <taxon>Ameca</taxon>
    </lineage>
</organism>
<keyword evidence="3" id="KW-1185">Reference proteome</keyword>
<evidence type="ECO:0000313" key="2">
    <source>
        <dbReference type="EMBL" id="MEQ2310467.1"/>
    </source>
</evidence>
<gene>
    <name evidence="2" type="ORF">AMECASPLE_009115</name>
</gene>
<evidence type="ECO:0000313" key="3">
    <source>
        <dbReference type="Proteomes" id="UP001469553"/>
    </source>
</evidence>
<reference evidence="2 3" key="1">
    <citation type="submission" date="2021-06" db="EMBL/GenBank/DDBJ databases">
        <authorList>
            <person name="Palmer J.M."/>
        </authorList>
    </citation>
    <scope>NUCLEOTIDE SEQUENCE [LARGE SCALE GENOMIC DNA]</scope>
    <source>
        <strain evidence="2 3">AS_MEX2019</strain>
        <tissue evidence="2">Muscle</tissue>
    </source>
</reference>
<evidence type="ECO:0000256" key="1">
    <source>
        <dbReference type="SAM" id="MobiDB-lite"/>
    </source>
</evidence>
<protein>
    <submittedName>
        <fullName evidence="2">Uncharacterized protein</fullName>
    </submittedName>
</protein>
<proteinExistence type="predicted"/>
<feature type="region of interest" description="Disordered" evidence="1">
    <location>
        <begin position="123"/>
        <end position="166"/>
    </location>
</feature>
<sequence length="166" mass="18815">MTEYSSQPDPAEPLKGILSDHALLIQSHDFTLRSVAEQHRQTNQQLEQVTAMLQLSLNKTPTQPLEAAVANPETQRLPFAHDVISPSPEKYSDETLKDELVFVDESESLEEFIAKAIRIDNRLRERRRPRNERSSVRVQPLVFSTINPKSPSPEPAGETEPMQVSF</sequence>
<comment type="caution">
    <text evidence="2">The sequence shown here is derived from an EMBL/GenBank/DDBJ whole genome shotgun (WGS) entry which is preliminary data.</text>
</comment>
<dbReference type="EMBL" id="JAHRIP010075737">
    <property type="protein sequence ID" value="MEQ2310467.1"/>
    <property type="molecule type" value="Genomic_DNA"/>
</dbReference>
<name>A0ABV0ZW35_9TELE</name>
<dbReference type="Proteomes" id="UP001469553">
    <property type="component" value="Unassembled WGS sequence"/>
</dbReference>
<accession>A0ABV0ZW35</accession>